<keyword evidence="2" id="KW-1185">Reference proteome</keyword>
<dbReference type="EMBL" id="OBEK01000001">
    <property type="protein sequence ID" value="SNZ03612.1"/>
    <property type="molecule type" value="Genomic_DNA"/>
</dbReference>
<dbReference type="AlphaFoldDB" id="A0A285N2D5"/>
<reference evidence="2" key="1">
    <citation type="submission" date="2017-09" db="EMBL/GenBank/DDBJ databases">
        <authorList>
            <person name="Varghese N."/>
            <person name="Submissions S."/>
        </authorList>
    </citation>
    <scope>NUCLEOTIDE SEQUENCE [LARGE SCALE GENOMIC DNA]</scope>
    <source>
        <strain evidence="2">CGMCC 1.8913</strain>
    </source>
</reference>
<gene>
    <name evidence="1" type="ORF">SAMN05421503_0407</name>
</gene>
<evidence type="ECO:0000313" key="1">
    <source>
        <dbReference type="EMBL" id="SNZ03612.1"/>
    </source>
</evidence>
<sequence length="167" mass="17608">MAQDVHILAVERMIKVPNKIPTRLYGRRAMGPSAGGTIWGGAFSPTRGFPATLSSAVPQAAEQAEEVPSLEVASPITDSVIVPEQLTPPPVETVDTPVESTALGEVTVTEPQGAAAPNFVPATPVPYQPEQINGFKTEQNADGTRSIFINNSRITIPDLDILAAIPD</sequence>
<accession>A0A285N2D5</accession>
<organism evidence="1 2">
    <name type="scientific">Terribacillus aidingensis</name>
    <dbReference type="NCBI Taxonomy" id="586416"/>
    <lineage>
        <taxon>Bacteria</taxon>
        <taxon>Bacillati</taxon>
        <taxon>Bacillota</taxon>
        <taxon>Bacilli</taxon>
        <taxon>Bacillales</taxon>
        <taxon>Bacillaceae</taxon>
        <taxon>Terribacillus</taxon>
    </lineage>
</organism>
<proteinExistence type="predicted"/>
<name>A0A285N2D5_9BACI</name>
<evidence type="ECO:0000313" key="2">
    <source>
        <dbReference type="Proteomes" id="UP000219356"/>
    </source>
</evidence>
<dbReference type="Proteomes" id="UP000219356">
    <property type="component" value="Unassembled WGS sequence"/>
</dbReference>
<protein>
    <submittedName>
        <fullName evidence="1">Uncharacterized protein</fullName>
    </submittedName>
</protein>